<organism evidence="1 2">
    <name type="scientific">Portunus trituberculatus</name>
    <name type="common">Swimming crab</name>
    <name type="synonym">Neptunus trituberculatus</name>
    <dbReference type="NCBI Taxonomy" id="210409"/>
    <lineage>
        <taxon>Eukaryota</taxon>
        <taxon>Metazoa</taxon>
        <taxon>Ecdysozoa</taxon>
        <taxon>Arthropoda</taxon>
        <taxon>Crustacea</taxon>
        <taxon>Multicrustacea</taxon>
        <taxon>Malacostraca</taxon>
        <taxon>Eumalacostraca</taxon>
        <taxon>Eucarida</taxon>
        <taxon>Decapoda</taxon>
        <taxon>Pleocyemata</taxon>
        <taxon>Brachyura</taxon>
        <taxon>Eubrachyura</taxon>
        <taxon>Portunoidea</taxon>
        <taxon>Portunidae</taxon>
        <taxon>Portuninae</taxon>
        <taxon>Portunus</taxon>
    </lineage>
</organism>
<keyword evidence="2" id="KW-1185">Reference proteome</keyword>
<evidence type="ECO:0000313" key="2">
    <source>
        <dbReference type="Proteomes" id="UP000324222"/>
    </source>
</evidence>
<dbReference type="AlphaFoldDB" id="A0A5B7CZA1"/>
<evidence type="ECO:0000313" key="1">
    <source>
        <dbReference type="EMBL" id="MPC12773.1"/>
    </source>
</evidence>
<protein>
    <submittedName>
        <fullName evidence="1">Uncharacterized protein</fullName>
    </submittedName>
</protein>
<proteinExistence type="predicted"/>
<comment type="caution">
    <text evidence="1">The sequence shown here is derived from an EMBL/GenBank/DDBJ whole genome shotgun (WGS) entry which is preliminary data.</text>
</comment>
<name>A0A5B7CZA1_PORTR</name>
<dbReference type="EMBL" id="VSRR010000236">
    <property type="protein sequence ID" value="MPC12773.1"/>
    <property type="molecule type" value="Genomic_DNA"/>
</dbReference>
<gene>
    <name evidence="1" type="ORF">E2C01_005481</name>
</gene>
<dbReference type="Proteomes" id="UP000324222">
    <property type="component" value="Unassembled WGS sequence"/>
</dbReference>
<reference evidence="1 2" key="1">
    <citation type="submission" date="2019-05" db="EMBL/GenBank/DDBJ databases">
        <title>Another draft genome of Portunus trituberculatus and its Hox gene families provides insights of decapod evolution.</title>
        <authorList>
            <person name="Jeong J.-H."/>
            <person name="Song I."/>
            <person name="Kim S."/>
            <person name="Choi T."/>
            <person name="Kim D."/>
            <person name="Ryu S."/>
            <person name="Kim W."/>
        </authorList>
    </citation>
    <scope>NUCLEOTIDE SEQUENCE [LARGE SCALE GENOMIC DNA]</scope>
    <source>
        <tissue evidence="1">Muscle</tissue>
    </source>
</reference>
<accession>A0A5B7CZA1</accession>
<sequence>MLFPSVPLAPLPSSLIALPRLATHTAPPHSPCSSVPTPLTCPRLPFRISFPCVECGCCNSVKSPSAAPLPAATTTTNYDVLYFTSPLLFLFGSQGLRVRHVQATSSDIP</sequence>